<evidence type="ECO:0000313" key="4">
    <source>
        <dbReference type="EMBL" id="KZO96926.1"/>
    </source>
</evidence>
<gene>
    <name evidence="4" type="ORF">CALVIDRAFT_536843</name>
</gene>
<dbReference type="OrthoDB" id="3364872at2759"/>
<evidence type="ECO:0000256" key="1">
    <source>
        <dbReference type="ARBA" id="ARBA00023054"/>
    </source>
</evidence>
<dbReference type="InterPro" id="IPR037393">
    <property type="entry name" value="Bud22/SRFB1"/>
</dbReference>
<dbReference type="GO" id="GO:0005634">
    <property type="term" value="C:nucleus"/>
    <property type="evidence" value="ECO:0007669"/>
    <property type="project" value="TreeGrafter"/>
</dbReference>
<keyword evidence="1" id="KW-0175">Coiled coil</keyword>
<feature type="compositionally biased region" description="Gly residues" evidence="2">
    <location>
        <begin position="323"/>
        <end position="336"/>
    </location>
</feature>
<feature type="compositionally biased region" description="Acidic residues" evidence="2">
    <location>
        <begin position="182"/>
        <end position="212"/>
    </location>
</feature>
<organism evidence="4 5">
    <name type="scientific">Calocera viscosa (strain TUFC12733)</name>
    <dbReference type="NCBI Taxonomy" id="1330018"/>
    <lineage>
        <taxon>Eukaryota</taxon>
        <taxon>Fungi</taxon>
        <taxon>Dikarya</taxon>
        <taxon>Basidiomycota</taxon>
        <taxon>Agaricomycotina</taxon>
        <taxon>Dacrymycetes</taxon>
        <taxon>Dacrymycetales</taxon>
        <taxon>Dacrymycetaceae</taxon>
        <taxon>Calocera</taxon>
    </lineage>
</organism>
<dbReference type="GO" id="GO:0030490">
    <property type="term" value="P:maturation of SSU-rRNA"/>
    <property type="evidence" value="ECO:0007669"/>
    <property type="project" value="TreeGrafter"/>
</dbReference>
<feature type="compositionally biased region" description="Basic residues" evidence="2">
    <location>
        <begin position="286"/>
        <end position="295"/>
    </location>
</feature>
<dbReference type="PANTHER" id="PTHR23325">
    <property type="entry name" value="SERUM RESPONSE FACTOR-BINDING"/>
    <property type="match status" value="1"/>
</dbReference>
<feature type="compositionally biased region" description="Acidic residues" evidence="2">
    <location>
        <begin position="271"/>
        <end position="281"/>
    </location>
</feature>
<dbReference type="Pfam" id="PF09073">
    <property type="entry name" value="BUD22"/>
    <property type="match status" value="1"/>
</dbReference>
<protein>
    <submittedName>
        <fullName evidence="4">Bud-site selection protein</fullName>
    </submittedName>
</protein>
<evidence type="ECO:0000256" key="2">
    <source>
        <dbReference type="SAM" id="MobiDB-lite"/>
    </source>
</evidence>
<keyword evidence="5" id="KW-1185">Reference proteome</keyword>
<evidence type="ECO:0000313" key="5">
    <source>
        <dbReference type="Proteomes" id="UP000076738"/>
    </source>
</evidence>
<accession>A0A167MPA8</accession>
<dbReference type="STRING" id="1330018.A0A167MPA8"/>
<evidence type="ECO:0000259" key="3">
    <source>
        <dbReference type="Pfam" id="PF09073"/>
    </source>
</evidence>
<feature type="region of interest" description="Disordered" evidence="2">
    <location>
        <begin position="139"/>
        <end position="430"/>
    </location>
</feature>
<dbReference type="PANTHER" id="PTHR23325:SF1">
    <property type="entry name" value="SERUM RESPONSE FACTOR-BINDING PROTEIN 1"/>
    <property type="match status" value="1"/>
</dbReference>
<sequence>MEKAKNRLRGAQSTVLRAAKGAKLFETQRLIKKLKQARIGKLKDDELAKLLEIDLEVVKDADPHEICNEALANRIRKDGTLSHDERCMAALDIVIPPAEQTKKLPKAQQKGWGRLLSSKKLATGIHHVMLTLKKEFGSAAKQEEMKKRREEEKEQRAKEGKLSRREKKALGIDVKKTKDAAAEDGEEEETDEGDVDAMLEESDDSDDSEEEDGQKPKAEVEGDSDDAVELPDGGSDAPVDDFEASSGEDDDLEASTFLPALNAGFVAGSDSDFDDEADDVDGAERKNRRGQRARKAIWEKKYGKNANHIKKQREEMQAAGPTPGRGGFGRGRGRGAGAERGRGRGGYQPRPGGFDPRNARKGARGRGGAVDSGWAGRAAHINSGARPVAPDPPAGPVQDKPMHPSWQAKKNEKNTGQLVAAQGKKIVFGD</sequence>
<feature type="compositionally biased region" description="Basic and acidic residues" evidence="2">
    <location>
        <begin position="139"/>
        <end position="181"/>
    </location>
</feature>
<dbReference type="AlphaFoldDB" id="A0A167MPA8"/>
<dbReference type="InterPro" id="IPR015158">
    <property type="entry name" value="Bud22_dom"/>
</dbReference>
<dbReference type="GO" id="GO:0030686">
    <property type="term" value="C:90S preribosome"/>
    <property type="evidence" value="ECO:0007669"/>
    <property type="project" value="TreeGrafter"/>
</dbReference>
<reference evidence="4 5" key="1">
    <citation type="journal article" date="2016" name="Mol. Biol. Evol.">
        <title>Comparative Genomics of Early-Diverging Mushroom-Forming Fungi Provides Insights into the Origins of Lignocellulose Decay Capabilities.</title>
        <authorList>
            <person name="Nagy L.G."/>
            <person name="Riley R."/>
            <person name="Tritt A."/>
            <person name="Adam C."/>
            <person name="Daum C."/>
            <person name="Floudas D."/>
            <person name="Sun H."/>
            <person name="Yadav J.S."/>
            <person name="Pangilinan J."/>
            <person name="Larsson K.H."/>
            <person name="Matsuura K."/>
            <person name="Barry K."/>
            <person name="Labutti K."/>
            <person name="Kuo R."/>
            <person name="Ohm R.A."/>
            <person name="Bhattacharya S.S."/>
            <person name="Shirouzu T."/>
            <person name="Yoshinaga Y."/>
            <person name="Martin F.M."/>
            <person name="Grigoriev I.V."/>
            <person name="Hibbett D.S."/>
        </authorList>
    </citation>
    <scope>NUCLEOTIDE SEQUENCE [LARGE SCALE GENOMIC DNA]</scope>
    <source>
        <strain evidence="4 5">TUFC12733</strain>
    </source>
</reference>
<name>A0A167MPA8_CALVF</name>
<feature type="domain" description="Bud22" evidence="3">
    <location>
        <begin position="11"/>
        <end position="428"/>
    </location>
</feature>
<dbReference type="EMBL" id="KV417282">
    <property type="protein sequence ID" value="KZO96926.1"/>
    <property type="molecule type" value="Genomic_DNA"/>
</dbReference>
<proteinExistence type="predicted"/>
<feature type="compositionally biased region" description="Acidic residues" evidence="2">
    <location>
        <begin position="238"/>
        <end position="253"/>
    </location>
</feature>
<dbReference type="Proteomes" id="UP000076738">
    <property type="component" value="Unassembled WGS sequence"/>
</dbReference>